<feature type="compositionally biased region" description="Basic and acidic residues" evidence="3">
    <location>
        <begin position="86"/>
        <end position="107"/>
    </location>
</feature>
<sequence length="260" mass="29251">MMQAQHCDLDKQRKQLVQEMCKENHGEHLDLGKKISVPMDVMMEELKLLSNRGSRMYHERQKRAERFTLESVAQGPNGLMALDSQVGDHSRPHSQEAEQGGKTKHSTEVYIGQPGRSNLVRSLRNTIACKGNPSVLAPGYSGPLKEVPHERFNITVVPKSYCSPWQDHHSDQLLAAMSAQLHVLPQKLPPANYKCFNRAPMPFAGTAGSVKMFPLPGFELLQAHTEPSLTWERMCDRPNFNRTPQGWAAHYSAKMETADL</sequence>
<dbReference type="GO" id="GO:0003779">
    <property type="term" value="F:actin binding"/>
    <property type="evidence" value="ECO:0007669"/>
    <property type="project" value="TreeGrafter"/>
</dbReference>
<dbReference type="Proteomes" id="UP000265140">
    <property type="component" value="Chromosome 7"/>
</dbReference>
<dbReference type="PANTHER" id="PTHR15941:SF16">
    <property type="entry name" value="MYOZENIN 3A-RELATED"/>
    <property type="match status" value="1"/>
</dbReference>
<reference evidence="4" key="2">
    <citation type="submission" date="2020-02" db="EMBL/GenBank/DDBJ databases">
        <title>Esox lucius (northern pike) genome, fEsoLuc1, primary haplotype.</title>
        <authorList>
            <person name="Myers G."/>
            <person name="Karagic N."/>
            <person name="Meyer A."/>
            <person name="Pippel M."/>
            <person name="Reichard M."/>
            <person name="Winkler S."/>
            <person name="Tracey A."/>
            <person name="Sims Y."/>
            <person name="Howe K."/>
            <person name="Rhie A."/>
            <person name="Formenti G."/>
            <person name="Durbin R."/>
            <person name="Fedrigo O."/>
            <person name="Jarvis E.D."/>
        </authorList>
    </citation>
    <scope>NUCLEOTIDE SEQUENCE [LARGE SCALE GENOMIC DNA]</scope>
</reference>
<name>A0A3P8ZG01_ESOLU</name>
<dbReference type="RefSeq" id="XP_010893489.2">
    <property type="nucleotide sequence ID" value="XM_010895187.2"/>
</dbReference>
<comment type="similarity">
    <text evidence="1">Belongs to the myozenin family.</text>
</comment>
<feature type="region of interest" description="Disordered" evidence="3">
    <location>
        <begin position="84"/>
        <end position="109"/>
    </location>
</feature>
<reference evidence="4" key="3">
    <citation type="submission" date="2025-08" db="UniProtKB">
        <authorList>
            <consortium name="Ensembl"/>
        </authorList>
    </citation>
    <scope>IDENTIFICATION</scope>
</reference>
<dbReference type="GO" id="GO:0030018">
    <property type="term" value="C:Z disc"/>
    <property type="evidence" value="ECO:0007669"/>
    <property type="project" value="InterPro"/>
</dbReference>
<reference evidence="5" key="1">
    <citation type="journal article" date="2014" name="PLoS ONE">
        <title>The genome and linkage map of the northern pike (Esox lucius): conserved synteny revealed between the salmonid sister group and the Neoteleostei.</title>
        <authorList>
            <person name="Rondeau E.B."/>
            <person name="Minkley D.R."/>
            <person name="Leong J.S."/>
            <person name="Messmer A.M."/>
            <person name="Jantzen J.R."/>
            <person name="von Schalburg K.R."/>
            <person name="Lemon C."/>
            <person name="Bird N.H."/>
            <person name="Koop B.F."/>
        </authorList>
    </citation>
    <scope>NUCLEOTIDE SEQUENCE</scope>
</reference>
<dbReference type="OrthoDB" id="9887337at2759"/>
<dbReference type="Ensembl" id="ENSELUT00000015477.3">
    <property type="protein sequence ID" value="ENSELUP00000027615.2"/>
    <property type="gene ID" value="ENSELUG00000003915.3"/>
</dbReference>
<evidence type="ECO:0008006" key="6">
    <source>
        <dbReference type="Google" id="ProtNLM"/>
    </source>
</evidence>
<dbReference type="AlphaFoldDB" id="A0A3P8ZG01"/>
<evidence type="ECO:0000256" key="1">
    <source>
        <dbReference type="ARBA" id="ARBA00009126"/>
    </source>
</evidence>
<protein>
    <recommendedName>
        <fullName evidence="6">Myozenin-2-like</fullName>
    </recommendedName>
</protein>
<evidence type="ECO:0000256" key="3">
    <source>
        <dbReference type="SAM" id="MobiDB-lite"/>
    </source>
</evidence>
<dbReference type="KEGG" id="els:105024901"/>
<dbReference type="InterPro" id="IPR008438">
    <property type="entry name" value="MYOZ"/>
</dbReference>
<dbReference type="OMA" id="WIQVMPE"/>
<evidence type="ECO:0000256" key="2">
    <source>
        <dbReference type="ARBA" id="ARBA00022553"/>
    </source>
</evidence>
<dbReference type="InParanoid" id="A0A3P8ZG01"/>
<dbReference type="GO" id="GO:0031433">
    <property type="term" value="F:telethonin binding"/>
    <property type="evidence" value="ECO:0007669"/>
    <property type="project" value="TreeGrafter"/>
</dbReference>
<dbReference type="STRING" id="8010.ENSELUP00000027615"/>
<dbReference type="Pfam" id="PF05556">
    <property type="entry name" value="Calsarcin"/>
    <property type="match status" value="1"/>
</dbReference>
<dbReference type="GO" id="GO:0051373">
    <property type="term" value="F:FATZ binding"/>
    <property type="evidence" value="ECO:0007669"/>
    <property type="project" value="TreeGrafter"/>
</dbReference>
<dbReference type="Bgee" id="ENSELUG00000003915">
    <property type="expression patterns" value="Expressed in muscle tissue"/>
</dbReference>
<keyword evidence="2" id="KW-0597">Phosphoprotein</keyword>
<dbReference type="PANTHER" id="PTHR15941">
    <property type="entry name" value="MYOZENIN"/>
    <property type="match status" value="1"/>
</dbReference>
<reference evidence="4" key="4">
    <citation type="submission" date="2025-09" db="UniProtKB">
        <authorList>
            <consortium name="Ensembl"/>
        </authorList>
    </citation>
    <scope>IDENTIFICATION</scope>
</reference>
<evidence type="ECO:0000313" key="4">
    <source>
        <dbReference type="Ensembl" id="ENSELUP00000027615.2"/>
    </source>
</evidence>
<keyword evidence="5" id="KW-1185">Reference proteome</keyword>
<dbReference type="GeneTree" id="ENSGT00950000183027"/>
<evidence type="ECO:0000313" key="5">
    <source>
        <dbReference type="Proteomes" id="UP000265140"/>
    </source>
</evidence>
<accession>A0A3P8ZG01</accession>
<dbReference type="GO" id="GO:0015629">
    <property type="term" value="C:actin cytoskeleton"/>
    <property type="evidence" value="ECO:0007669"/>
    <property type="project" value="TreeGrafter"/>
</dbReference>
<dbReference type="GeneID" id="105024901"/>
<proteinExistence type="inferred from homology"/>
<organism evidence="4 5">
    <name type="scientific">Esox lucius</name>
    <name type="common">Northern pike</name>
    <dbReference type="NCBI Taxonomy" id="8010"/>
    <lineage>
        <taxon>Eukaryota</taxon>
        <taxon>Metazoa</taxon>
        <taxon>Chordata</taxon>
        <taxon>Craniata</taxon>
        <taxon>Vertebrata</taxon>
        <taxon>Euteleostomi</taxon>
        <taxon>Actinopterygii</taxon>
        <taxon>Neopterygii</taxon>
        <taxon>Teleostei</taxon>
        <taxon>Protacanthopterygii</taxon>
        <taxon>Esociformes</taxon>
        <taxon>Esocidae</taxon>
        <taxon>Esox</taxon>
    </lineage>
</organism>